<protein>
    <submittedName>
        <fullName evidence="1">Uncharacterized protein</fullName>
    </submittedName>
</protein>
<organism evidence="1 2">
    <name type="scientific">Ancylostoma ceylanicum</name>
    <dbReference type="NCBI Taxonomy" id="53326"/>
    <lineage>
        <taxon>Eukaryota</taxon>
        <taxon>Metazoa</taxon>
        <taxon>Ecdysozoa</taxon>
        <taxon>Nematoda</taxon>
        <taxon>Chromadorea</taxon>
        <taxon>Rhabditida</taxon>
        <taxon>Rhabditina</taxon>
        <taxon>Rhabditomorpha</taxon>
        <taxon>Strongyloidea</taxon>
        <taxon>Ancylostomatidae</taxon>
        <taxon>Ancylostomatinae</taxon>
        <taxon>Ancylostoma</taxon>
    </lineage>
</organism>
<proteinExistence type="predicted"/>
<evidence type="ECO:0000313" key="1">
    <source>
        <dbReference type="EMBL" id="EYB95015.1"/>
    </source>
</evidence>
<sequence>MNPATRLGCTNGRIGDAIPMVSRWMQTTLHTDKHVGGFDNIRWFSHCHGSRQYDEPSAPTPLMFCARAYSVMR</sequence>
<reference evidence="2" key="1">
    <citation type="journal article" date="2015" name="Nat. Genet.">
        <title>The genome and transcriptome of the zoonotic hookworm Ancylostoma ceylanicum identify infection-specific gene families.</title>
        <authorList>
            <person name="Schwarz E.M."/>
            <person name="Hu Y."/>
            <person name="Antoshechkin I."/>
            <person name="Miller M.M."/>
            <person name="Sternberg P.W."/>
            <person name="Aroian R.V."/>
        </authorList>
    </citation>
    <scope>NUCLEOTIDE SEQUENCE</scope>
    <source>
        <strain evidence="2">HY135</strain>
    </source>
</reference>
<keyword evidence="2" id="KW-1185">Reference proteome</keyword>
<dbReference type="AlphaFoldDB" id="A0A016SX27"/>
<name>A0A016SX27_9BILA</name>
<dbReference type="Proteomes" id="UP000024635">
    <property type="component" value="Unassembled WGS sequence"/>
</dbReference>
<gene>
    <name evidence="1" type="primary">Acey_s0164.g3516</name>
    <name evidence="1" type="ORF">Y032_0164g3516</name>
</gene>
<comment type="caution">
    <text evidence="1">The sequence shown here is derived from an EMBL/GenBank/DDBJ whole genome shotgun (WGS) entry which is preliminary data.</text>
</comment>
<dbReference type="EMBL" id="JARK01001500">
    <property type="protein sequence ID" value="EYB95015.1"/>
    <property type="molecule type" value="Genomic_DNA"/>
</dbReference>
<accession>A0A016SX27</accession>
<evidence type="ECO:0000313" key="2">
    <source>
        <dbReference type="Proteomes" id="UP000024635"/>
    </source>
</evidence>